<dbReference type="Proteomes" id="UP001597273">
    <property type="component" value="Unassembled WGS sequence"/>
</dbReference>
<dbReference type="CDD" id="cd04305">
    <property type="entry name" value="HAD_Neu5Ac-Pase_like"/>
    <property type="match status" value="1"/>
</dbReference>
<dbReference type="GO" id="GO:0008253">
    <property type="term" value="F:5'-nucleotidase activity"/>
    <property type="evidence" value="ECO:0007669"/>
    <property type="project" value="UniProtKB-EC"/>
</dbReference>
<dbReference type="InterPro" id="IPR023198">
    <property type="entry name" value="PGP-like_dom2"/>
</dbReference>
<dbReference type="InterPro" id="IPR023214">
    <property type="entry name" value="HAD_sf"/>
</dbReference>
<dbReference type="InterPro" id="IPR036412">
    <property type="entry name" value="HAD-like_sf"/>
</dbReference>
<dbReference type="Pfam" id="PF00702">
    <property type="entry name" value="Hydrolase"/>
    <property type="match status" value="1"/>
</dbReference>
<dbReference type="InterPro" id="IPR006439">
    <property type="entry name" value="HAD-SF_hydro_IA"/>
</dbReference>
<dbReference type="SFLD" id="SFLDG01129">
    <property type="entry name" value="C1.5:_HAD__Beta-PGM__Phosphata"/>
    <property type="match status" value="1"/>
</dbReference>
<dbReference type="NCBIfam" id="TIGR02254">
    <property type="entry name" value="YjjG_YfnB"/>
    <property type="match status" value="1"/>
</dbReference>
<keyword evidence="2" id="KW-1185">Reference proteome</keyword>
<dbReference type="InterPro" id="IPR011951">
    <property type="entry name" value="HAD-SF_hydro_IA_YjjG/PynA"/>
</dbReference>
<dbReference type="EC" id="3.1.3.5" evidence="1"/>
<dbReference type="SUPFAM" id="SSF56784">
    <property type="entry name" value="HAD-like"/>
    <property type="match status" value="1"/>
</dbReference>
<gene>
    <name evidence="1" type="ORF">ACFSDB_07305</name>
</gene>
<dbReference type="PRINTS" id="PR00413">
    <property type="entry name" value="HADHALOGNASE"/>
</dbReference>
<dbReference type="NCBIfam" id="TIGR01549">
    <property type="entry name" value="HAD-SF-IA-v1"/>
    <property type="match status" value="1"/>
</dbReference>
<dbReference type="Gene3D" id="1.10.150.240">
    <property type="entry name" value="Putative phosphatase, domain 2"/>
    <property type="match status" value="1"/>
</dbReference>
<name>A0ABW4QGP2_9BACL</name>
<dbReference type="SFLD" id="SFLDS00003">
    <property type="entry name" value="Haloacid_Dehalogenase"/>
    <property type="match status" value="1"/>
</dbReference>
<keyword evidence="1" id="KW-0378">Hydrolase</keyword>
<reference evidence="2" key="1">
    <citation type="journal article" date="2019" name="Int. J. Syst. Evol. Microbiol.">
        <title>The Global Catalogue of Microorganisms (GCM) 10K type strain sequencing project: providing services to taxonomists for standard genome sequencing and annotation.</title>
        <authorList>
            <consortium name="The Broad Institute Genomics Platform"/>
            <consortium name="The Broad Institute Genome Sequencing Center for Infectious Disease"/>
            <person name="Wu L."/>
            <person name="Ma J."/>
        </authorList>
    </citation>
    <scope>NUCLEOTIDE SEQUENCE [LARGE SCALE GENOMIC DNA]</scope>
    <source>
        <strain evidence="2">CGMCC 1.15475</strain>
    </source>
</reference>
<dbReference type="PANTHER" id="PTHR47478:SF1">
    <property type="entry name" value="PYRIMIDINE 5'-NUCLEOTIDASE YJJG"/>
    <property type="match status" value="1"/>
</dbReference>
<dbReference type="NCBIfam" id="NF006976">
    <property type="entry name" value="PRK09449.1"/>
    <property type="match status" value="1"/>
</dbReference>
<dbReference type="RefSeq" id="WP_204892220.1">
    <property type="nucleotide sequence ID" value="NZ_JBHUFW010000004.1"/>
</dbReference>
<protein>
    <submittedName>
        <fullName evidence="1">YjjG family noncanonical pyrimidine nucleotidase</fullName>
        <ecNumber evidence="1">3.1.3.5</ecNumber>
    </submittedName>
</protein>
<comment type="caution">
    <text evidence="1">The sequence shown here is derived from an EMBL/GenBank/DDBJ whole genome shotgun (WGS) entry which is preliminary data.</text>
</comment>
<dbReference type="PANTHER" id="PTHR47478">
    <property type="match status" value="1"/>
</dbReference>
<proteinExistence type="predicted"/>
<organism evidence="1 2">
    <name type="scientific">Planococcus chinensis</name>
    <dbReference type="NCBI Taxonomy" id="272917"/>
    <lineage>
        <taxon>Bacteria</taxon>
        <taxon>Bacillati</taxon>
        <taxon>Bacillota</taxon>
        <taxon>Bacilli</taxon>
        <taxon>Bacillales</taxon>
        <taxon>Caryophanaceae</taxon>
        <taxon>Planococcus</taxon>
    </lineage>
</organism>
<dbReference type="InterPro" id="IPR052550">
    <property type="entry name" value="Pyrimidine_5'-ntase_YjjG"/>
</dbReference>
<sequence length="231" mass="26050">MNNYHTILFDIDDTLMDFKLSEKAALHNAFSDHGMPTGFSDYHASYRKISSVLWNDLEQGRIALRELGVERFKRLFREHKLDISAEAFSKAYLDYLGKETHLMPGAEELITSLSHCRLAVITNGFGSVQKERILNSPMEGRFEHVIISEETGFQKPDAGIFDHAFKKLGLSEKDSVLIVGDSLTSDIQGGADYGIDTCWFNPFGKENHAGVQPTYEIRDLIDLVPIVNGHR</sequence>
<evidence type="ECO:0000313" key="2">
    <source>
        <dbReference type="Proteomes" id="UP001597273"/>
    </source>
</evidence>
<dbReference type="NCBIfam" id="TIGR01509">
    <property type="entry name" value="HAD-SF-IA-v3"/>
    <property type="match status" value="1"/>
</dbReference>
<evidence type="ECO:0000313" key="1">
    <source>
        <dbReference type="EMBL" id="MFD1862733.1"/>
    </source>
</evidence>
<dbReference type="EMBL" id="JBHUFW010000004">
    <property type="protein sequence ID" value="MFD1862733.1"/>
    <property type="molecule type" value="Genomic_DNA"/>
</dbReference>
<accession>A0ABW4QGP2</accession>
<dbReference type="Gene3D" id="3.40.50.1000">
    <property type="entry name" value="HAD superfamily/HAD-like"/>
    <property type="match status" value="1"/>
</dbReference>